<name>A0A2P2C2F2_9ZZZZ</name>
<dbReference type="EMBL" id="CZKB01000001">
    <property type="protein sequence ID" value="CUR56180.1"/>
    <property type="molecule type" value="Genomic_DNA"/>
</dbReference>
<organism evidence="1">
    <name type="scientific">metagenome</name>
    <dbReference type="NCBI Taxonomy" id="256318"/>
    <lineage>
        <taxon>unclassified sequences</taxon>
        <taxon>metagenomes</taxon>
    </lineage>
</organism>
<sequence>MLAIILMMTLGVLVAAAVGVYVAYPHRGEKMPVAPQLGTAMRKGVDALPTLEDSESRV</sequence>
<reference evidence="1" key="1">
    <citation type="submission" date="2015-08" db="EMBL/GenBank/DDBJ databases">
        <authorList>
            <person name="Babu N.S."/>
            <person name="Beckwith C.J."/>
            <person name="Beseler K.G."/>
            <person name="Brison A."/>
            <person name="Carone J.V."/>
            <person name="Caskin T.P."/>
            <person name="Diamond M."/>
            <person name="Durham M.E."/>
            <person name="Foxe J.M."/>
            <person name="Go M."/>
            <person name="Henderson B.A."/>
            <person name="Jones I.B."/>
            <person name="McGettigan J.A."/>
            <person name="Micheletti S.J."/>
            <person name="Nasrallah M.E."/>
            <person name="Ortiz D."/>
            <person name="Piller C.R."/>
            <person name="Privatt S.R."/>
            <person name="Schneider S.L."/>
            <person name="Sharp S."/>
            <person name="Smith T.C."/>
            <person name="Stanton J.D."/>
            <person name="Ullery H.E."/>
            <person name="Wilson R.J."/>
            <person name="Serrano M.G."/>
            <person name="Buck G."/>
            <person name="Lee V."/>
            <person name="Wang Y."/>
            <person name="Carvalho R."/>
            <person name="Voegtly L."/>
            <person name="Shi R."/>
            <person name="Duckworth R."/>
            <person name="Johnson A."/>
            <person name="Loviza R."/>
            <person name="Walstead R."/>
            <person name="Shah Z."/>
            <person name="Kiflezghi M."/>
            <person name="Wade K."/>
            <person name="Ball S.L."/>
            <person name="Bradley K.W."/>
            <person name="Asai D.J."/>
            <person name="Bowman C.A."/>
            <person name="Russell D.A."/>
            <person name="Pope W.H."/>
            <person name="Jacobs-Sera D."/>
            <person name="Hendrix R.W."/>
            <person name="Hatfull G.F."/>
        </authorList>
    </citation>
    <scope>NUCLEOTIDE SEQUENCE</scope>
</reference>
<evidence type="ECO:0000313" key="1">
    <source>
        <dbReference type="EMBL" id="CUR56180.1"/>
    </source>
</evidence>
<dbReference type="AlphaFoldDB" id="A0A2P2C2F2"/>
<accession>A0A2P2C2F2</accession>
<gene>
    <name evidence="1" type="ORF">NOCA110159</name>
</gene>
<proteinExistence type="predicted"/>
<protein>
    <submittedName>
        <fullName evidence="1">Uncharacterized protein</fullName>
    </submittedName>
</protein>